<keyword evidence="7" id="KW-0472">Membrane</keyword>
<feature type="transmembrane region" description="Helical" evidence="7">
    <location>
        <begin position="9"/>
        <end position="31"/>
    </location>
</feature>
<dbReference type="SUPFAM" id="SSF49503">
    <property type="entry name" value="Cupredoxins"/>
    <property type="match status" value="1"/>
</dbReference>
<keyword evidence="3" id="KW-0186">Copper</keyword>
<keyword evidence="10" id="KW-1185">Reference proteome</keyword>
<dbReference type="GO" id="GO:0030313">
    <property type="term" value="C:cell envelope"/>
    <property type="evidence" value="ECO:0007669"/>
    <property type="project" value="UniProtKB-SubCell"/>
</dbReference>
<keyword evidence="7" id="KW-0812">Transmembrane</keyword>
<evidence type="ECO:0000256" key="5">
    <source>
        <dbReference type="ARBA" id="ARBA00031399"/>
    </source>
</evidence>
<evidence type="ECO:0000256" key="2">
    <source>
        <dbReference type="ARBA" id="ARBA00022723"/>
    </source>
</evidence>
<reference evidence="9 10" key="1">
    <citation type="submission" date="2018-07" db="EMBL/GenBank/DDBJ databases">
        <title>Genomic Encyclopedia of Type Strains, Phase IV (KMG-IV): sequencing the most valuable type-strain genomes for metagenomic binning, comparative biology and taxonomic classification.</title>
        <authorList>
            <person name="Goeker M."/>
        </authorList>
    </citation>
    <scope>NUCLEOTIDE SEQUENCE [LARGE SCALE GENOMIC DNA]</scope>
    <source>
        <strain evidence="9 10">DSM 25281</strain>
    </source>
</reference>
<dbReference type="GO" id="GO:0016020">
    <property type="term" value="C:membrane"/>
    <property type="evidence" value="ECO:0007669"/>
    <property type="project" value="InterPro"/>
</dbReference>
<dbReference type="PROSITE" id="PS00078">
    <property type="entry name" value="COX2"/>
    <property type="match status" value="1"/>
</dbReference>
<dbReference type="InterPro" id="IPR002429">
    <property type="entry name" value="CcO_II-like_C"/>
</dbReference>
<dbReference type="EMBL" id="QQAY01000002">
    <property type="protein sequence ID" value="RDI45897.1"/>
    <property type="molecule type" value="Genomic_DNA"/>
</dbReference>
<evidence type="ECO:0000256" key="7">
    <source>
        <dbReference type="SAM" id="Phobius"/>
    </source>
</evidence>
<dbReference type="CDD" id="cd13913">
    <property type="entry name" value="ba3_CcO_II_C"/>
    <property type="match status" value="1"/>
</dbReference>
<dbReference type="InterPro" id="IPR001505">
    <property type="entry name" value="Copper_CuA"/>
</dbReference>
<dbReference type="Pfam" id="PF00116">
    <property type="entry name" value="COX2"/>
    <property type="match status" value="1"/>
</dbReference>
<evidence type="ECO:0000256" key="3">
    <source>
        <dbReference type="ARBA" id="ARBA00023008"/>
    </source>
</evidence>
<dbReference type="InterPro" id="IPR034214">
    <property type="entry name" value="Ba3_CcO_II_C"/>
</dbReference>
<dbReference type="PRINTS" id="PR01166">
    <property type="entry name" value="CYCOXIDASEII"/>
</dbReference>
<comment type="caution">
    <text evidence="9">The sequence shown here is derived from an EMBL/GenBank/DDBJ whole genome shotgun (WGS) entry which is preliminary data.</text>
</comment>
<keyword evidence="7" id="KW-1133">Transmembrane helix</keyword>
<dbReference type="RefSeq" id="WP_114744698.1">
    <property type="nucleotide sequence ID" value="NZ_QQAY01000002.1"/>
</dbReference>
<gene>
    <name evidence="9" type="ORF">DFR59_102532</name>
</gene>
<keyword evidence="2" id="KW-0479">Metal-binding</keyword>
<dbReference type="Proteomes" id="UP000255326">
    <property type="component" value="Unassembled WGS sequence"/>
</dbReference>
<evidence type="ECO:0000256" key="6">
    <source>
        <dbReference type="ARBA" id="ARBA00047816"/>
    </source>
</evidence>
<organism evidence="9 10">
    <name type="scientific">Falsibacillus pallidus</name>
    <dbReference type="NCBI Taxonomy" id="493781"/>
    <lineage>
        <taxon>Bacteria</taxon>
        <taxon>Bacillati</taxon>
        <taxon>Bacillota</taxon>
        <taxon>Bacilli</taxon>
        <taxon>Bacillales</taxon>
        <taxon>Bacillaceae</taxon>
        <taxon>Falsibacillus</taxon>
    </lineage>
</organism>
<name>A0A370GQE3_9BACI</name>
<dbReference type="Gene3D" id="2.60.40.420">
    <property type="entry name" value="Cupredoxins - blue copper proteins"/>
    <property type="match status" value="1"/>
</dbReference>
<comment type="function">
    <text evidence="4">Subunits I and II form the functional core of the enzyme complex. Electrons originating in cytochrome c are transferred via heme a and Cu(A) to the binuclear center formed by heme a3 and Cu(B).</text>
</comment>
<dbReference type="InterPro" id="IPR051403">
    <property type="entry name" value="NosZ/Cyto_c_oxidase_sub2"/>
</dbReference>
<accession>A0A370GQE3</accession>
<comment type="catalytic activity">
    <reaction evidence="6">
        <text>4 Fe(II)-[cytochrome c] + O2 + 8 H(+)(in) = 4 Fe(III)-[cytochrome c] + 2 H2O + 4 H(+)(out)</text>
        <dbReference type="Rhea" id="RHEA:11436"/>
        <dbReference type="Rhea" id="RHEA-COMP:10350"/>
        <dbReference type="Rhea" id="RHEA-COMP:14399"/>
        <dbReference type="ChEBI" id="CHEBI:15377"/>
        <dbReference type="ChEBI" id="CHEBI:15378"/>
        <dbReference type="ChEBI" id="CHEBI:15379"/>
        <dbReference type="ChEBI" id="CHEBI:29033"/>
        <dbReference type="ChEBI" id="CHEBI:29034"/>
        <dbReference type="EC" id="7.1.1.9"/>
    </reaction>
</comment>
<dbReference type="GO" id="GO:0004129">
    <property type="term" value="F:cytochrome-c oxidase activity"/>
    <property type="evidence" value="ECO:0007669"/>
    <property type="project" value="UniProtKB-EC"/>
</dbReference>
<evidence type="ECO:0000313" key="9">
    <source>
        <dbReference type="EMBL" id="RDI45897.1"/>
    </source>
</evidence>
<dbReference type="GO" id="GO:0005507">
    <property type="term" value="F:copper ion binding"/>
    <property type="evidence" value="ECO:0007669"/>
    <property type="project" value="InterPro"/>
</dbReference>
<evidence type="ECO:0000256" key="1">
    <source>
        <dbReference type="ARBA" id="ARBA00004196"/>
    </source>
</evidence>
<dbReference type="AlphaFoldDB" id="A0A370GQE3"/>
<dbReference type="InterPro" id="IPR008972">
    <property type="entry name" value="Cupredoxin"/>
</dbReference>
<dbReference type="PANTHER" id="PTHR42838:SF2">
    <property type="entry name" value="NITROUS-OXIDE REDUCTASE"/>
    <property type="match status" value="1"/>
</dbReference>
<evidence type="ECO:0000256" key="4">
    <source>
        <dbReference type="ARBA" id="ARBA00024688"/>
    </source>
</evidence>
<sequence length="157" mass="17660">MHLHRYEKIWLSFGILSLILFLTIIGINAFGQNHTPAGGMMTIDPKKVDQTPPFDHPGVVKLDDNRYQVAIVGMAFGYKPSQIRVPAGKEIIFKVTSADVTHSFTIIHTKVNMMAVPGQINTKSYTFQKPGKYLILCNEYCGSGHQFMQTEIEVYQP</sequence>
<dbReference type="PROSITE" id="PS50857">
    <property type="entry name" value="COX2_CUA"/>
    <property type="match status" value="1"/>
</dbReference>
<feature type="domain" description="Cytochrome oxidase subunit II copper A binding" evidence="8">
    <location>
        <begin position="64"/>
        <end position="157"/>
    </location>
</feature>
<proteinExistence type="predicted"/>
<comment type="subcellular location">
    <subcellularLocation>
        <location evidence="1">Cell envelope</location>
    </subcellularLocation>
</comment>
<evidence type="ECO:0000259" key="8">
    <source>
        <dbReference type="PROSITE" id="PS50857"/>
    </source>
</evidence>
<evidence type="ECO:0000313" key="10">
    <source>
        <dbReference type="Proteomes" id="UP000255326"/>
    </source>
</evidence>
<dbReference type="OrthoDB" id="9773456at2"/>
<protein>
    <recommendedName>
        <fullName evidence="5">Cytochrome aa3 subunit 2</fullName>
    </recommendedName>
</protein>
<dbReference type="PANTHER" id="PTHR42838">
    <property type="entry name" value="CYTOCHROME C OXIDASE SUBUNIT II"/>
    <property type="match status" value="1"/>
</dbReference>